<dbReference type="EMBL" id="JASCZI010062463">
    <property type="protein sequence ID" value="MED6140522.1"/>
    <property type="molecule type" value="Genomic_DNA"/>
</dbReference>
<organism evidence="1 2">
    <name type="scientific">Stylosanthes scabra</name>
    <dbReference type="NCBI Taxonomy" id="79078"/>
    <lineage>
        <taxon>Eukaryota</taxon>
        <taxon>Viridiplantae</taxon>
        <taxon>Streptophyta</taxon>
        <taxon>Embryophyta</taxon>
        <taxon>Tracheophyta</taxon>
        <taxon>Spermatophyta</taxon>
        <taxon>Magnoliopsida</taxon>
        <taxon>eudicotyledons</taxon>
        <taxon>Gunneridae</taxon>
        <taxon>Pentapetalae</taxon>
        <taxon>rosids</taxon>
        <taxon>fabids</taxon>
        <taxon>Fabales</taxon>
        <taxon>Fabaceae</taxon>
        <taxon>Papilionoideae</taxon>
        <taxon>50 kb inversion clade</taxon>
        <taxon>dalbergioids sensu lato</taxon>
        <taxon>Dalbergieae</taxon>
        <taxon>Pterocarpus clade</taxon>
        <taxon>Stylosanthes</taxon>
    </lineage>
</organism>
<gene>
    <name evidence="1" type="ORF">PIB30_094045</name>
</gene>
<evidence type="ECO:0000313" key="1">
    <source>
        <dbReference type="EMBL" id="MED6140522.1"/>
    </source>
</evidence>
<reference evidence="1 2" key="1">
    <citation type="journal article" date="2023" name="Plants (Basel)">
        <title>Bridging the Gap: Combining Genomics and Transcriptomics Approaches to Understand Stylosanthes scabra, an Orphan Legume from the Brazilian Caatinga.</title>
        <authorList>
            <person name="Ferreira-Neto J.R.C."/>
            <person name="da Silva M.D."/>
            <person name="Binneck E."/>
            <person name="de Melo N.F."/>
            <person name="da Silva R.H."/>
            <person name="de Melo A.L.T.M."/>
            <person name="Pandolfi V."/>
            <person name="Bustamante F.O."/>
            <person name="Brasileiro-Vidal A.C."/>
            <person name="Benko-Iseppon A.M."/>
        </authorList>
    </citation>
    <scope>NUCLEOTIDE SEQUENCE [LARGE SCALE GENOMIC DNA]</scope>
    <source>
        <tissue evidence="1">Leaves</tissue>
    </source>
</reference>
<accession>A0ABU6SVT1</accession>
<proteinExistence type="predicted"/>
<keyword evidence="2" id="KW-1185">Reference proteome</keyword>
<sequence>MGRVGRNGVTPRRVYSRLGLKARGWQELGQGAGWISVDLGSLLGVGSVGLGCCVQGVRVQDVELRVRRLGVSPQA</sequence>
<comment type="caution">
    <text evidence="1">The sequence shown here is derived from an EMBL/GenBank/DDBJ whole genome shotgun (WGS) entry which is preliminary data.</text>
</comment>
<dbReference type="Proteomes" id="UP001341840">
    <property type="component" value="Unassembled WGS sequence"/>
</dbReference>
<name>A0ABU6SVT1_9FABA</name>
<evidence type="ECO:0000313" key="2">
    <source>
        <dbReference type="Proteomes" id="UP001341840"/>
    </source>
</evidence>
<protein>
    <submittedName>
        <fullName evidence="1">Uncharacterized protein</fullName>
    </submittedName>
</protein>